<keyword evidence="15" id="KW-1185">Reference proteome</keyword>
<evidence type="ECO:0000313" key="15">
    <source>
        <dbReference type="Proteomes" id="UP001154240"/>
    </source>
</evidence>
<dbReference type="GO" id="GO:0009055">
    <property type="term" value="F:electron transfer activity"/>
    <property type="evidence" value="ECO:0007669"/>
    <property type="project" value="InterPro"/>
</dbReference>
<dbReference type="AlphaFoldDB" id="A0A9X4MLH7"/>
<keyword evidence="5" id="KW-0349">Heme</keyword>
<sequence length="207" mass="24002">MKNTEKVYVHPAPIRVWHWINAAGFIVLVATGFQIRFAEVFSFLSLRDAIVLHNYTGFLVMADYLLWLGYYLGTGKITIYFPKLQDFIPKTIAQARYYGCGLFRGEKNPHQMTPENKFNPLQQQAYVGLMFFLVPVQIFSGLFLWQVKKHEAYLGLLGGIKVVDTLHVLLFFFFAVFLIVHFYLATLGHTPFAHFKAMFTGYEEHHH</sequence>
<dbReference type="GO" id="GO:0005506">
    <property type="term" value="F:iron ion binding"/>
    <property type="evidence" value="ECO:0007669"/>
    <property type="project" value="InterPro"/>
</dbReference>
<keyword evidence="7" id="KW-0479">Metal-binding</keyword>
<evidence type="ECO:0000256" key="11">
    <source>
        <dbReference type="ARBA" id="ARBA00023136"/>
    </source>
</evidence>
<reference evidence="14" key="1">
    <citation type="journal article" date="2022" name="bioRxiv">
        <title>Thiovibrio frasassiensisgen. nov., sp. nov., an autotrophic, elemental sulfur disproportionating bacterium isolated from sulfidic karst sediment, and proposal of Thiovibrionaceae fam. nov.</title>
        <authorList>
            <person name="Aronson H."/>
            <person name="Thomas C."/>
            <person name="Bhattacharyya M."/>
            <person name="Eckstein S."/>
            <person name="Jensen S."/>
            <person name="Barco R."/>
            <person name="Macalady J."/>
            <person name="Amend J."/>
        </authorList>
    </citation>
    <scope>NUCLEOTIDE SEQUENCE</scope>
    <source>
        <strain evidence="14">RS19-109</strain>
    </source>
</reference>
<dbReference type="RefSeq" id="WP_307631953.1">
    <property type="nucleotide sequence ID" value="NZ_JAPHEH010000001.1"/>
</dbReference>
<evidence type="ECO:0000256" key="4">
    <source>
        <dbReference type="ARBA" id="ARBA00022475"/>
    </source>
</evidence>
<dbReference type="PANTHER" id="PTHR30485">
    <property type="entry name" value="NI/FE-HYDROGENASE 1 B-TYPE CYTOCHROME SUBUNIT"/>
    <property type="match status" value="1"/>
</dbReference>
<reference evidence="14" key="2">
    <citation type="submission" date="2022-10" db="EMBL/GenBank/DDBJ databases">
        <authorList>
            <person name="Aronson H.S."/>
        </authorList>
    </citation>
    <scope>NUCLEOTIDE SEQUENCE</scope>
    <source>
        <strain evidence="14">RS19-109</strain>
    </source>
</reference>
<evidence type="ECO:0000256" key="12">
    <source>
        <dbReference type="SAM" id="Phobius"/>
    </source>
</evidence>
<dbReference type="InterPro" id="IPR051542">
    <property type="entry name" value="Hydrogenase_cytochrome"/>
</dbReference>
<feature type="domain" description="Cytochrome b561 bacterial/Ni-hydrogenase" evidence="13">
    <location>
        <begin position="9"/>
        <end position="201"/>
    </location>
</feature>
<dbReference type="InterPro" id="IPR000516">
    <property type="entry name" value="Ni-dep_Hydgase_cyt-B"/>
</dbReference>
<dbReference type="GO" id="GO:0020037">
    <property type="term" value="F:heme binding"/>
    <property type="evidence" value="ECO:0007669"/>
    <property type="project" value="TreeGrafter"/>
</dbReference>
<feature type="transmembrane region" description="Helical" evidence="12">
    <location>
        <begin position="125"/>
        <end position="145"/>
    </location>
</feature>
<dbReference type="InterPro" id="IPR016174">
    <property type="entry name" value="Di-haem_cyt_TM"/>
</dbReference>
<dbReference type="Gene3D" id="1.20.950.20">
    <property type="entry name" value="Transmembrane di-heme cytochromes, Chain C"/>
    <property type="match status" value="1"/>
</dbReference>
<dbReference type="Pfam" id="PF01292">
    <property type="entry name" value="Ni_hydr_CYTB"/>
    <property type="match status" value="1"/>
</dbReference>
<dbReference type="GO" id="GO:0005886">
    <property type="term" value="C:plasma membrane"/>
    <property type="evidence" value="ECO:0007669"/>
    <property type="project" value="UniProtKB-SubCell"/>
</dbReference>
<feature type="transmembrane region" description="Helical" evidence="12">
    <location>
        <begin position="16"/>
        <end position="35"/>
    </location>
</feature>
<keyword evidence="8" id="KW-0249">Electron transport</keyword>
<keyword evidence="3" id="KW-0813">Transport</keyword>
<proteinExistence type="inferred from homology"/>
<evidence type="ECO:0000256" key="10">
    <source>
        <dbReference type="ARBA" id="ARBA00023004"/>
    </source>
</evidence>
<dbReference type="InterPro" id="IPR011577">
    <property type="entry name" value="Cyt_b561_bac/Ni-Hgenase"/>
</dbReference>
<comment type="caution">
    <text evidence="14">The sequence shown here is derived from an EMBL/GenBank/DDBJ whole genome shotgun (WGS) entry which is preliminary data.</text>
</comment>
<evidence type="ECO:0000256" key="6">
    <source>
        <dbReference type="ARBA" id="ARBA00022692"/>
    </source>
</evidence>
<dbReference type="PRINTS" id="PR00161">
    <property type="entry name" value="NIHGNASECYTB"/>
</dbReference>
<feature type="transmembrane region" description="Helical" evidence="12">
    <location>
        <begin position="165"/>
        <end position="186"/>
    </location>
</feature>
<evidence type="ECO:0000259" key="13">
    <source>
        <dbReference type="Pfam" id="PF01292"/>
    </source>
</evidence>
<dbReference type="SUPFAM" id="SSF81342">
    <property type="entry name" value="Transmembrane di-heme cytochromes"/>
    <property type="match status" value="1"/>
</dbReference>
<dbReference type="Proteomes" id="UP001154240">
    <property type="component" value="Unassembled WGS sequence"/>
</dbReference>
<dbReference type="PANTHER" id="PTHR30485:SF1">
    <property type="entry name" value="CYTOCHROME YDHU-RELATED"/>
    <property type="match status" value="1"/>
</dbReference>
<evidence type="ECO:0000256" key="9">
    <source>
        <dbReference type="ARBA" id="ARBA00022989"/>
    </source>
</evidence>
<evidence type="ECO:0000256" key="7">
    <source>
        <dbReference type="ARBA" id="ARBA00022723"/>
    </source>
</evidence>
<name>A0A9X4MLH7_9BACT</name>
<dbReference type="EMBL" id="JAPHEH010000001">
    <property type="protein sequence ID" value="MDG4474977.1"/>
    <property type="molecule type" value="Genomic_DNA"/>
</dbReference>
<keyword evidence="9 12" id="KW-1133">Transmembrane helix</keyword>
<accession>A0A9X4MLH7</accession>
<evidence type="ECO:0000256" key="1">
    <source>
        <dbReference type="ARBA" id="ARBA00004651"/>
    </source>
</evidence>
<evidence type="ECO:0000313" key="14">
    <source>
        <dbReference type="EMBL" id="MDG4474977.1"/>
    </source>
</evidence>
<evidence type="ECO:0000256" key="2">
    <source>
        <dbReference type="ARBA" id="ARBA00008622"/>
    </source>
</evidence>
<keyword evidence="4" id="KW-1003">Cell membrane</keyword>
<organism evidence="14 15">
    <name type="scientific">Thiovibrio frasassiensis</name>
    <dbReference type="NCBI Taxonomy" id="2984131"/>
    <lineage>
        <taxon>Bacteria</taxon>
        <taxon>Pseudomonadati</taxon>
        <taxon>Thermodesulfobacteriota</taxon>
        <taxon>Desulfobulbia</taxon>
        <taxon>Desulfobulbales</taxon>
        <taxon>Thiovibrionaceae</taxon>
        <taxon>Thiovibrio</taxon>
    </lineage>
</organism>
<evidence type="ECO:0000256" key="8">
    <source>
        <dbReference type="ARBA" id="ARBA00022982"/>
    </source>
</evidence>
<evidence type="ECO:0000256" key="5">
    <source>
        <dbReference type="ARBA" id="ARBA00022617"/>
    </source>
</evidence>
<comment type="subcellular location">
    <subcellularLocation>
        <location evidence="1">Cell membrane</location>
        <topology evidence="1">Multi-pass membrane protein</topology>
    </subcellularLocation>
</comment>
<feature type="transmembrane region" description="Helical" evidence="12">
    <location>
        <begin position="55"/>
        <end position="73"/>
    </location>
</feature>
<keyword evidence="11 12" id="KW-0472">Membrane</keyword>
<keyword evidence="6 12" id="KW-0812">Transmembrane</keyword>
<protein>
    <submittedName>
        <fullName evidence="14">Cytochrome b/b6 domain-containing protein</fullName>
    </submittedName>
</protein>
<evidence type="ECO:0000256" key="3">
    <source>
        <dbReference type="ARBA" id="ARBA00022448"/>
    </source>
</evidence>
<keyword evidence="10" id="KW-0408">Iron</keyword>
<dbReference type="GO" id="GO:0022904">
    <property type="term" value="P:respiratory electron transport chain"/>
    <property type="evidence" value="ECO:0007669"/>
    <property type="project" value="InterPro"/>
</dbReference>
<gene>
    <name evidence="14" type="ORF">OLX77_02225</name>
</gene>
<comment type="similarity">
    <text evidence="2">Belongs to the HupC/HyaC/HydC family.</text>
</comment>